<keyword evidence="7" id="KW-1185">Reference proteome</keyword>
<dbReference type="InterPro" id="IPR018247">
    <property type="entry name" value="EF_Hand_1_Ca_BS"/>
</dbReference>
<feature type="domain" description="EF-hand" evidence="5">
    <location>
        <begin position="209"/>
        <end position="244"/>
    </location>
</feature>
<organism evidence="6 7">
    <name type="scientific">Trichogramma kaykai</name>
    <dbReference type="NCBI Taxonomy" id="54128"/>
    <lineage>
        <taxon>Eukaryota</taxon>
        <taxon>Metazoa</taxon>
        <taxon>Ecdysozoa</taxon>
        <taxon>Arthropoda</taxon>
        <taxon>Hexapoda</taxon>
        <taxon>Insecta</taxon>
        <taxon>Pterygota</taxon>
        <taxon>Neoptera</taxon>
        <taxon>Endopterygota</taxon>
        <taxon>Hymenoptera</taxon>
        <taxon>Apocrita</taxon>
        <taxon>Proctotrupomorpha</taxon>
        <taxon>Chalcidoidea</taxon>
        <taxon>Trichogrammatidae</taxon>
        <taxon>Trichogramma</taxon>
    </lineage>
</organism>
<reference evidence="6 7" key="1">
    <citation type="journal article" date="2024" name="bioRxiv">
        <title>A reference genome for Trichogramma kaykai: A tiny desert-dwelling parasitoid wasp with competing sex-ratio distorters.</title>
        <authorList>
            <person name="Culotta J."/>
            <person name="Lindsey A.R."/>
        </authorList>
    </citation>
    <scope>NUCLEOTIDE SEQUENCE [LARGE SCALE GENOMIC DNA]</scope>
    <source>
        <strain evidence="6 7">KSX58</strain>
    </source>
</reference>
<accession>A0ABD2XK45</accession>
<dbReference type="InterPro" id="IPR028846">
    <property type="entry name" value="Recoverin"/>
</dbReference>
<evidence type="ECO:0000256" key="3">
    <source>
        <dbReference type="ARBA" id="ARBA00022837"/>
    </source>
</evidence>
<evidence type="ECO:0000256" key="4">
    <source>
        <dbReference type="SAM" id="MobiDB-lite"/>
    </source>
</evidence>
<feature type="compositionally biased region" description="Low complexity" evidence="4">
    <location>
        <begin position="7"/>
        <end position="17"/>
    </location>
</feature>
<dbReference type="PANTHER" id="PTHR23055">
    <property type="entry name" value="CALCIUM BINDING PROTEINS"/>
    <property type="match status" value="1"/>
</dbReference>
<dbReference type="FunFam" id="1.10.238.10:FF:000083">
    <property type="entry name" value="guanylyl cyclase-activating protein 1"/>
    <property type="match status" value="1"/>
</dbReference>
<dbReference type="Pfam" id="PF13499">
    <property type="entry name" value="EF-hand_7"/>
    <property type="match status" value="1"/>
</dbReference>
<gene>
    <name evidence="6" type="ORF">TKK_002157</name>
</gene>
<evidence type="ECO:0000256" key="2">
    <source>
        <dbReference type="ARBA" id="ARBA00022737"/>
    </source>
</evidence>
<comment type="caution">
    <text evidence="6">The sequence shown here is derived from an EMBL/GenBank/DDBJ whole genome shotgun (WGS) entry which is preliminary data.</text>
</comment>
<dbReference type="PANTHER" id="PTHR23055:SF167">
    <property type="entry name" value="EF-HAND DOMAIN-CONTAINING PROTEIN"/>
    <property type="match status" value="1"/>
</dbReference>
<dbReference type="AlphaFoldDB" id="A0ABD2XK45"/>
<evidence type="ECO:0000313" key="6">
    <source>
        <dbReference type="EMBL" id="KAL3405101.1"/>
    </source>
</evidence>
<protein>
    <recommendedName>
        <fullName evidence="5">EF-hand domain-containing protein</fullName>
    </recommendedName>
</protein>
<feature type="region of interest" description="Disordered" evidence="4">
    <location>
        <begin position="1"/>
        <end position="43"/>
    </location>
</feature>
<dbReference type="Gene3D" id="1.10.238.10">
    <property type="entry name" value="EF-hand"/>
    <property type="match status" value="1"/>
</dbReference>
<dbReference type="PROSITE" id="PS50222">
    <property type="entry name" value="EF_HAND_2"/>
    <property type="match status" value="3"/>
</dbReference>
<dbReference type="InterPro" id="IPR011992">
    <property type="entry name" value="EF-hand-dom_pair"/>
</dbReference>
<keyword evidence="2" id="KW-0677">Repeat</keyword>
<name>A0ABD2XK45_9HYME</name>
<dbReference type="GO" id="GO:0046872">
    <property type="term" value="F:metal ion binding"/>
    <property type="evidence" value="ECO:0007669"/>
    <property type="project" value="UniProtKB-KW"/>
</dbReference>
<dbReference type="SUPFAM" id="SSF47473">
    <property type="entry name" value="EF-hand"/>
    <property type="match status" value="1"/>
</dbReference>
<dbReference type="CDD" id="cd00051">
    <property type="entry name" value="EFh"/>
    <property type="match status" value="2"/>
</dbReference>
<dbReference type="SMART" id="SM00054">
    <property type="entry name" value="EFh"/>
    <property type="match status" value="3"/>
</dbReference>
<feature type="domain" description="EF-hand" evidence="5">
    <location>
        <begin position="128"/>
        <end position="163"/>
    </location>
</feature>
<feature type="domain" description="EF-hand" evidence="5">
    <location>
        <begin position="164"/>
        <end position="199"/>
    </location>
</feature>
<sequence>MMRKKASSSSTATAAAAEGGLGDLGSQERLHHQPNNVFSRRMRRSITKVKRSIQKITEDTHEDEEADEMARKLTCLPRESLTSLANRTGFTSEEVRRLYRAFKQQCPSGVATTKDLTPAYAKLFPLGDSRRYAELVFNNFDQDKDGIVSFADLLQGLAVIVKGDADQKLAWIFRLYDVSGNGCITRNDMTASVSAIYEMVRSSQQIEAAVERHVNRLFDKMDHDRDGVITREEFFTGCRNDEVIFNQLSIFDDMEY</sequence>
<dbReference type="PRINTS" id="PR00450">
    <property type="entry name" value="RECOVERIN"/>
</dbReference>
<keyword evidence="3" id="KW-0106">Calcium</keyword>
<dbReference type="Pfam" id="PF13833">
    <property type="entry name" value="EF-hand_8"/>
    <property type="match status" value="1"/>
</dbReference>
<dbReference type="InterPro" id="IPR002048">
    <property type="entry name" value="EF_hand_dom"/>
</dbReference>
<keyword evidence="1" id="KW-0479">Metal-binding</keyword>
<evidence type="ECO:0000259" key="5">
    <source>
        <dbReference type="PROSITE" id="PS50222"/>
    </source>
</evidence>
<evidence type="ECO:0000313" key="7">
    <source>
        <dbReference type="Proteomes" id="UP001627154"/>
    </source>
</evidence>
<dbReference type="PROSITE" id="PS00018">
    <property type="entry name" value="EF_HAND_1"/>
    <property type="match status" value="3"/>
</dbReference>
<proteinExistence type="predicted"/>
<dbReference type="Proteomes" id="UP001627154">
    <property type="component" value="Unassembled WGS sequence"/>
</dbReference>
<evidence type="ECO:0000256" key="1">
    <source>
        <dbReference type="ARBA" id="ARBA00022723"/>
    </source>
</evidence>
<dbReference type="EMBL" id="JBJJXI010000021">
    <property type="protein sequence ID" value="KAL3405101.1"/>
    <property type="molecule type" value="Genomic_DNA"/>
</dbReference>